<reference evidence="1" key="1">
    <citation type="submission" date="2018-05" db="EMBL/GenBank/DDBJ databases">
        <authorList>
            <person name="Lanie J.A."/>
            <person name="Ng W.-L."/>
            <person name="Kazmierczak K.M."/>
            <person name="Andrzejewski T.M."/>
            <person name="Davidsen T.M."/>
            <person name="Wayne K.J."/>
            <person name="Tettelin H."/>
            <person name="Glass J.I."/>
            <person name="Rusch D."/>
            <person name="Podicherti R."/>
            <person name="Tsui H.-C.T."/>
            <person name="Winkler M.E."/>
        </authorList>
    </citation>
    <scope>NUCLEOTIDE SEQUENCE</scope>
</reference>
<dbReference type="InterPro" id="IPR053143">
    <property type="entry name" value="Arylsulfate_ST"/>
</dbReference>
<proteinExistence type="predicted"/>
<dbReference type="Pfam" id="PF05935">
    <property type="entry name" value="Arylsulfotrans"/>
    <property type="match status" value="1"/>
</dbReference>
<protein>
    <recommendedName>
        <fullName evidence="2">Arylsulfotransferase N-terminal domain-containing protein</fullName>
    </recommendedName>
</protein>
<feature type="non-terminal residue" evidence="1">
    <location>
        <position position="405"/>
    </location>
</feature>
<evidence type="ECO:0000313" key="1">
    <source>
        <dbReference type="EMBL" id="SVA37505.1"/>
    </source>
</evidence>
<dbReference type="EMBL" id="UINC01008326">
    <property type="protein sequence ID" value="SVA37505.1"/>
    <property type="molecule type" value="Genomic_DNA"/>
</dbReference>
<dbReference type="AlphaFoldDB" id="A0A381VAV9"/>
<organism evidence="1">
    <name type="scientific">marine metagenome</name>
    <dbReference type="NCBI Taxonomy" id="408172"/>
    <lineage>
        <taxon>unclassified sequences</taxon>
        <taxon>metagenomes</taxon>
        <taxon>ecological metagenomes</taxon>
    </lineage>
</organism>
<accession>A0A381VAV9</accession>
<name>A0A381VAV9_9ZZZZ</name>
<dbReference type="PANTHER" id="PTHR35340">
    <property type="entry name" value="PQQ ENZYME REPEAT PROTEIN-RELATED"/>
    <property type="match status" value="1"/>
</dbReference>
<evidence type="ECO:0008006" key="2">
    <source>
        <dbReference type="Google" id="ProtNLM"/>
    </source>
</evidence>
<gene>
    <name evidence="1" type="ORF">METZ01_LOCUS90359</name>
</gene>
<sequence length="405" mass="46230">MIKCRLSFQVLRTGLSLITVEIVQNQEDTSLFFFYRYCFQFQDYVMRCMYTITRYSPVKLHKIFIEKYKGIDMEAIKKCFSASGIFLCVGIAVSAYEVSQGPTELIQYDPSRAYEGYTLFSPMLGRNTYLIDMQGQVINMWSHPEPWVRSDAREHARLLEDGTLLRAYGSPNGQTPSALKAGLFQIVDWDGEVVWEYENPREGYSAHHDFRMIWNPKLGERTIMYITSREISHEEAIRLGVDPGLRENYASRPDGLIEIDLKGNIIWEWNISDHLVQDVNPASSNYGVIKEHPERLDPNFGTGVSGDWIHANAFDFNESLDHAVINNSTFSEFYVIDHGATFLVGDPEGSIELAAGRAGDFVYRWGNSCVYDSGECPSMTNEGMSTSNGHQQVFFSHDIQWITSR</sequence>
<dbReference type="GO" id="GO:0004062">
    <property type="term" value="F:aryl sulfotransferase activity"/>
    <property type="evidence" value="ECO:0007669"/>
    <property type="project" value="InterPro"/>
</dbReference>
<dbReference type="PANTHER" id="PTHR35340:SF5">
    <property type="entry name" value="ASST-DOMAIN-CONTAINING PROTEIN"/>
    <property type="match status" value="1"/>
</dbReference>
<dbReference type="InterPro" id="IPR010262">
    <property type="entry name" value="Arylsulfotransferase_bact"/>
</dbReference>